<organism evidence="1 2">
    <name type="scientific">Gymnopus androsaceus JB14</name>
    <dbReference type="NCBI Taxonomy" id="1447944"/>
    <lineage>
        <taxon>Eukaryota</taxon>
        <taxon>Fungi</taxon>
        <taxon>Dikarya</taxon>
        <taxon>Basidiomycota</taxon>
        <taxon>Agaricomycotina</taxon>
        <taxon>Agaricomycetes</taxon>
        <taxon>Agaricomycetidae</taxon>
        <taxon>Agaricales</taxon>
        <taxon>Marasmiineae</taxon>
        <taxon>Omphalotaceae</taxon>
        <taxon>Gymnopus</taxon>
    </lineage>
</organism>
<evidence type="ECO:0000313" key="1">
    <source>
        <dbReference type="EMBL" id="KAE9404365.1"/>
    </source>
</evidence>
<sequence>MSASPFILSLRESGEFLESFPERFLSTRDTEVFRTFPNGPNFITTENQNDGLRGGDLKNQRITFIQKFENKTTRSLMMMESSEPLQSTISRLPKGLLLMHLLSLKTVADLQQAILTSAEGIPNGPSEETLVEEVMEYLQAVSSIIVLFNFRKDSC</sequence>
<dbReference type="EMBL" id="ML769417">
    <property type="protein sequence ID" value="KAE9404365.1"/>
    <property type="molecule type" value="Genomic_DNA"/>
</dbReference>
<keyword evidence="2" id="KW-1185">Reference proteome</keyword>
<gene>
    <name evidence="1" type="ORF">BT96DRAFT_426510</name>
</gene>
<accession>A0A6A4I6H6</accession>
<dbReference type="AlphaFoldDB" id="A0A6A4I6H6"/>
<evidence type="ECO:0000313" key="2">
    <source>
        <dbReference type="Proteomes" id="UP000799118"/>
    </source>
</evidence>
<proteinExistence type="predicted"/>
<protein>
    <submittedName>
        <fullName evidence="1">Uncharacterized protein</fullName>
    </submittedName>
</protein>
<dbReference type="Proteomes" id="UP000799118">
    <property type="component" value="Unassembled WGS sequence"/>
</dbReference>
<name>A0A6A4I6H6_9AGAR</name>
<reference evidence="1" key="1">
    <citation type="journal article" date="2019" name="Environ. Microbiol.">
        <title>Fungal ecological strategies reflected in gene transcription - a case study of two litter decomposers.</title>
        <authorList>
            <person name="Barbi F."/>
            <person name="Kohler A."/>
            <person name="Barry K."/>
            <person name="Baskaran P."/>
            <person name="Daum C."/>
            <person name="Fauchery L."/>
            <person name="Ihrmark K."/>
            <person name="Kuo A."/>
            <person name="LaButti K."/>
            <person name="Lipzen A."/>
            <person name="Morin E."/>
            <person name="Grigoriev I.V."/>
            <person name="Henrissat B."/>
            <person name="Lindahl B."/>
            <person name="Martin F."/>
        </authorList>
    </citation>
    <scope>NUCLEOTIDE SEQUENCE</scope>
    <source>
        <strain evidence="1">JB14</strain>
    </source>
</reference>